<dbReference type="Proteomes" id="UP001221189">
    <property type="component" value="Unassembled WGS sequence"/>
</dbReference>
<protein>
    <recommendedName>
        <fullName evidence="4">Dienelactone hydrolase domain-containing protein</fullName>
    </recommendedName>
</protein>
<reference evidence="2 3" key="1">
    <citation type="submission" date="2022-10" db="EMBL/GenBank/DDBJ databases">
        <title>Paucibacter sp. hw1 Genome sequencing.</title>
        <authorList>
            <person name="Park S."/>
        </authorList>
    </citation>
    <scope>NUCLEOTIDE SEQUENCE [LARGE SCALE GENOMIC DNA]</scope>
    <source>
        <strain evidence="3">hw1</strain>
    </source>
</reference>
<keyword evidence="3" id="KW-1185">Reference proteome</keyword>
<accession>A0ABT5KLG4</accession>
<dbReference type="Gene3D" id="3.40.50.1820">
    <property type="entry name" value="alpha/beta hydrolase"/>
    <property type="match status" value="1"/>
</dbReference>
<sequence length="380" mass="39787">MGCSSPSQKHTPYGPPRQDASAAQQRALDLAARGYSGAPRPASTQAATVELAVASQQWVVHGEPLSVTLAAPLSGSSSLPLLVYLPGLGESAQAGAHWRYAWARAGYAVLSFQALEADQTAWSSALARSADFSALALQHQQPHLLQARLNVLQGAIAELGRRAAAGEALWSRVDLSRVAVVGYDLGAATALAWGASLGPQAAEPGRGARAVIMLSPSGVTHADAEQALATMPPRLPLLAINSRRAADLTGLLNSAAERTRFFEQLPADANKYLLLLNNPSHAALAGASGMAESPEEPAGRGISRRPQSQPAKGLGPQNAIMSAAPPPTLLDKGNQEAGVVVEHISIAFLNTHLRADPQAQSWLQQSAAVWLKGLAEWRLR</sequence>
<proteinExistence type="predicted"/>
<gene>
    <name evidence="2" type="ORF">PRZ03_21985</name>
</gene>
<dbReference type="RefSeq" id="WP_273602269.1">
    <property type="nucleotide sequence ID" value="NZ_JAQQXT010000019.1"/>
</dbReference>
<evidence type="ECO:0000313" key="2">
    <source>
        <dbReference type="EMBL" id="MDC8774242.1"/>
    </source>
</evidence>
<evidence type="ECO:0000313" key="3">
    <source>
        <dbReference type="Proteomes" id="UP001221189"/>
    </source>
</evidence>
<feature type="compositionally biased region" description="Polar residues" evidence="1">
    <location>
        <begin position="1"/>
        <end position="10"/>
    </location>
</feature>
<evidence type="ECO:0008006" key="4">
    <source>
        <dbReference type="Google" id="ProtNLM"/>
    </source>
</evidence>
<comment type="caution">
    <text evidence="2">The sequence shown here is derived from an EMBL/GenBank/DDBJ whole genome shotgun (WGS) entry which is preliminary data.</text>
</comment>
<dbReference type="SUPFAM" id="SSF53474">
    <property type="entry name" value="alpha/beta-Hydrolases"/>
    <property type="match status" value="1"/>
</dbReference>
<organism evidence="2 3">
    <name type="scientific">Roseateles albus</name>
    <dbReference type="NCBI Taxonomy" id="2987525"/>
    <lineage>
        <taxon>Bacteria</taxon>
        <taxon>Pseudomonadati</taxon>
        <taxon>Pseudomonadota</taxon>
        <taxon>Betaproteobacteria</taxon>
        <taxon>Burkholderiales</taxon>
        <taxon>Sphaerotilaceae</taxon>
        <taxon>Roseateles</taxon>
    </lineage>
</organism>
<feature type="region of interest" description="Disordered" evidence="1">
    <location>
        <begin position="287"/>
        <end position="331"/>
    </location>
</feature>
<evidence type="ECO:0000256" key="1">
    <source>
        <dbReference type="SAM" id="MobiDB-lite"/>
    </source>
</evidence>
<dbReference type="InterPro" id="IPR029058">
    <property type="entry name" value="AB_hydrolase_fold"/>
</dbReference>
<dbReference type="EMBL" id="JAQQXT010000019">
    <property type="protein sequence ID" value="MDC8774242.1"/>
    <property type="molecule type" value="Genomic_DNA"/>
</dbReference>
<feature type="region of interest" description="Disordered" evidence="1">
    <location>
        <begin position="1"/>
        <end position="25"/>
    </location>
</feature>
<name>A0ABT5KLG4_9BURK</name>